<keyword evidence="7 16" id="KW-0548">Nucleotidyltransferase</keyword>
<dbReference type="PANTHER" id="PTHR11076">
    <property type="entry name" value="DNA REPAIR POLYMERASE UMUC / TRANSFERASE FAMILY MEMBER"/>
    <property type="match status" value="1"/>
</dbReference>
<evidence type="ECO:0000256" key="8">
    <source>
        <dbReference type="ARBA" id="ARBA00022705"/>
    </source>
</evidence>
<keyword evidence="9" id="KW-0479">Metal-binding</keyword>
<keyword evidence="12" id="KW-0238">DNA-binding</keyword>
<keyword evidence="6 16" id="KW-0808">Transferase</keyword>
<evidence type="ECO:0000256" key="13">
    <source>
        <dbReference type="ARBA" id="ARBA00023204"/>
    </source>
</evidence>
<dbReference type="Pfam" id="PF21999">
    <property type="entry name" value="IMS_HHH_1"/>
    <property type="match status" value="1"/>
</dbReference>
<dbReference type="InterPro" id="IPR017961">
    <property type="entry name" value="DNA_pol_Y-fam_little_finger"/>
</dbReference>
<dbReference type="GO" id="GO:0003684">
    <property type="term" value="F:damaged DNA binding"/>
    <property type="evidence" value="ECO:0007669"/>
    <property type="project" value="InterPro"/>
</dbReference>
<dbReference type="InterPro" id="IPR043502">
    <property type="entry name" value="DNA/RNA_pol_sf"/>
</dbReference>
<keyword evidence="11" id="KW-0460">Magnesium</keyword>
<name>A0A645BD62_9ZZZZ</name>
<keyword evidence="8" id="KW-0235">DNA replication</keyword>
<dbReference type="SUPFAM" id="SSF56672">
    <property type="entry name" value="DNA/RNA polymerases"/>
    <property type="match status" value="1"/>
</dbReference>
<evidence type="ECO:0000313" key="16">
    <source>
        <dbReference type="EMBL" id="MPM63272.1"/>
    </source>
</evidence>
<dbReference type="Gene3D" id="3.30.70.270">
    <property type="match status" value="1"/>
</dbReference>
<dbReference type="SUPFAM" id="SSF100879">
    <property type="entry name" value="Lesion bypass DNA polymerase (Y-family), little finger domain"/>
    <property type="match status" value="1"/>
</dbReference>
<dbReference type="Pfam" id="PF00817">
    <property type="entry name" value="IMS"/>
    <property type="match status" value="1"/>
</dbReference>
<dbReference type="InterPro" id="IPR053848">
    <property type="entry name" value="IMS_HHH_1"/>
</dbReference>
<keyword evidence="13" id="KW-0234">DNA repair</keyword>
<dbReference type="Gene3D" id="1.10.150.20">
    <property type="entry name" value="5' to 3' exonuclease, C-terminal subdomain"/>
    <property type="match status" value="1"/>
</dbReference>
<evidence type="ECO:0000256" key="12">
    <source>
        <dbReference type="ARBA" id="ARBA00023125"/>
    </source>
</evidence>
<proteinExistence type="inferred from homology"/>
<gene>
    <name evidence="16" type="primary">dinB_34</name>
    <name evidence="16" type="ORF">SDC9_110152</name>
</gene>
<accession>A0A645BD62</accession>
<dbReference type="EMBL" id="VSSQ01019313">
    <property type="protein sequence ID" value="MPM63272.1"/>
    <property type="molecule type" value="Genomic_DNA"/>
</dbReference>
<dbReference type="GO" id="GO:0005829">
    <property type="term" value="C:cytosol"/>
    <property type="evidence" value="ECO:0007669"/>
    <property type="project" value="TreeGrafter"/>
</dbReference>
<dbReference type="Pfam" id="PF11799">
    <property type="entry name" value="IMS_C"/>
    <property type="match status" value="1"/>
</dbReference>
<evidence type="ECO:0000256" key="14">
    <source>
        <dbReference type="ARBA" id="ARBA00049244"/>
    </source>
</evidence>
<keyword evidence="10" id="KW-0227">DNA damage</keyword>
<dbReference type="InterPro" id="IPR001126">
    <property type="entry name" value="UmuC"/>
</dbReference>
<evidence type="ECO:0000256" key="4">
    <source>
        <dbReference type="ARBA" id="ARBA00012417"/>
    </source>
</evidence>
<protein>
    <recommendedName>
        <fullName evidence="4">DNA-directed DNA polymerase</fullName>
        <ecNumber evidence="4">2.7.7.7</ecNumber>
    </recommendedName>
</protein>
<dbReference type="AlphaFoldDB" id="A0A645BD62"/>
<evidence type="ECO:0000256" key="6">
    <source>
        <dbReference type="ARBA" id="ARBA00022679"/>
    </source>
</evidence>
<dbReference type="GO" id="GO:0003887">
    <property type="term" value="F:DNA-directed DNA polymerase activity"/>
    <property type="evidence" value="ECO:0007669"/>
    <property type="project" value="UniProtKB-KW"/>
</dbReference>
<dbReference type="GO" id="GO:0006260">
    <property type="term" value="P:DNA replication"/>
    <property type="evidence" value="ECO:0007669"/>
    <property type="project" value="UniProtKB-KW"/>
</dbReference>
<dbReference type="GO" id="GO:0009432">
    <property type="term" value="P:SOS response"/>
    <property type="evidence" value="ECO:0007669"/>
    <property type="project" value="TreeGrafter"/>
</dbReference>
<dbReference type="InterPro" id="IPR036775">
    <property type="entry name" value="DNA_pol_Y-fam_lit_finger_sf"/>
</dbReference>
<feature type="domain" description="UmuC" evidence="15">
    <location>
        <begin position="5"/>
        <end position="187"/>
    </location>
</feature>
<comment type="cofactor">
    <cofactor evidence="1">
        <name>Mg(2+)</name>
        <dbReference type="ChEBI" id="CHEBI:18420"/>
    </cofactor>
</comment>
<evidence type="ECO:0000256" key="2">
    <source>
        <dbReference type="ARBA" id="ARBA00004496"/>
    </source>
</evidence>
<evidence type="ECO:0000256" key="1">
    <source>
        <dbReference type="ARBA" id="ARBA00001946"/>
    </source>
</evidence>
<evidence type="ECO:0000256" key="10">
    <source>
        <dbReference type="ARBA" id="ARBA00022763"/>
    </source>
</evidence>
<comment type="subcellular location">
    <subcellularLocation>
        <location evidence="2">Cytoplasm</location>
    </subcellularLocation>
</comment>
<evidence type="ECO:0000256" key="3">
    <source>
        <dbReference type="ARBA" id="ARBA00010945"/>
    </source>
</evidence>
<dbReference type="InterPro" id="IPR050116">
    <property type="entry name" value="DNA_polymerase-Y"/>
</dbReference>
<dbReference type="HAMAP" id="MF_01113">
    <property type="entry name" value="DNApol_IV"/>
    <property type="match status" value="1"/>
</dbReference>
<dbReference type="InterPro" id="IPR022880">
    <property type="entry name" value="DNApol_IV"/>
</dbReference>
<dbReference type="InterPro" id="IPR043128">
    <property type="entry name" value="Rev_trsase/Diguanyl_cyclase"/>
</dbReference>
<organism evidence="16">
    <name type="scientific">bioreactor metagenome</name>
    <dbReference type="NCBI Taxonomy" id="1076179"/>
    <lineage>
        <taxon>unclassified sequences</taxon>
        <taxon>metagenomes</taxon>
        <taxon>ecological metagenomes</taxon>
    </lineage>
</organism>
<dbReference type="GO" id="GO:0006281">
    <property type="term" value="P:DNA repair"/>
    <property type="evidence" value="ECO:0007669"/>
    <property type="project" value="UniProtKB-KW"/>
</dbReference>
<evidence type="ECO:0000256" key="5">
    <source>
        <dbReference type="ARBA" id="ARBA00022490"/>
    </source>
</evidence>
<evidence type="ECO:0000259" key="15">
    <source>
        <dbReference type="PROSITE" id="PS50173"/>
    </source>
</evidence>
<evidence type="ECO:0000256" key="9">
    <source>
        <dbReference type="ARBA" id="ARBA00022723"/>
    </source>
</evidence>
<dbReference type="PANTHER" id="PTHR11076:SF35">
    <property type="entry name" value="DNA REPAIR PROTEIN HOMOLOG YOBH"/>
    <property type="match status" value="1"/>
</dbReference>
<comment type="caution">
    <text evidence="16">The sequence shown here is derived from an EMBL/GenBank/DDBJ whole genome shotgun (WGS) entry which is preliminary data.</text>
</comment>
<dbReference type="PROSITE" id="PS50173">
    <property type="entry name" value="UMUC"/>
    <property type="match status" value="1"/>
</dbReference>
<dbReference type="Gene3D" id="3.30.1490.100">
    <property type="entry name" value="DNA polymerase, Y-family, little finger domain"/>
    <property type="match status" value="1"/>
</dbReference>
<dbReference type="CDD" id="cd03586">
    <property type="entry name" value="PolY_Pol_IV_kappa"/>
    <property type="match status" value="1"/>
</dbReference>
<comment type="catalytic activity">
    <reaction evidence="14">
        <text>DNA(n) + a 2'-deoxyribonucleoside 5'-triphosphate = DNA(n+1) + diphosphate</text>
        <dbReference type="Rhea" id="RHEA:22508"/>
        <dbReference type="Rhea" id="RHEA-COMP:17339"/>
        <dbReference type="Rhea" id="RHEA-COMP:17340"/>
        <dbReference type="ChEBI" id="CHEBI:33019"/>
        <dbReference type="ChEBI" id="CHEBI:61560"/>
        <dbReference type="ChEBI" id="CHEBI:173112"/>
        <dbReference type="EC" id="2.7.7.7"/>
    </reaction>
</comment>
<evidence type="ECO:0000256" key="11">
    <source>
        <dbReference type="ARBA" id="ARBA00022842"/>
    </source>
</evidence>
<dbReference type="EC" id="2.7.7.7" evidence="4"/>
<comment type="similarity">
    <text evidence="3">Belongs to the DNA polymerase type-Y family.</text>
</comment>
<dbReference type="Gene3D" id="3.40.1170.60">
    <property type="match status" value="1"/>
</dbReference>
<dbReference type="GO" id="GO:0046872">
    <property type="term" value="F:metal ion binding"/>
    <property type="evidence" value="ECO:0007669"/>
    <property type="project" value="UniProtKB-KW"/>
</dbReference>
<keyword evidence="5" id="KW-0963">Cytoplasm</keyword>
<reference evidence="16" key="1">
    <citation type="submission" date="2019-08" db="EMBL/GenBank/DDBJ databases">
        <authorList>
            <person name="Kucharzyk K."/>
            <person name="Murdoch R.W."/>
            <person name="Higgins S."/>
            <person name="Loffler F."/>
        </authorList>
    </citation>
    <scope>NUCLEOTIDE SEQUENCE</scope>
</reference>
<dbReference type="GO" id="GO:0042276">
    <property type="term" value="P:error-prone translesion synthesis"/>
    <property type="evidence" value="ECO:0007669"/>
    <property type="project" value="TreeGrafter"/>
</dbReference>
<evidence type="ECO:0000256" key="7">
    <source>
        <dbReference type="ARBA" id="ARBA00022695"/>
    </source>
</evidence>
<sequence>MDRSILHVDMNACYASIECLYDPSIRDKPVAVGGDAEARHGIILAKNQIAKKYGVTTGEALWQAKQRCPQLVIIKPHYDRYLRFSALARQIYNSYTDQVESFGLDEAWLDVSGSVHLFGDSTAMAEEIRERVKRELGITVSVGVSYNKVFAKLGSDLKKPDAVSVLTRDNYRDKVWPLPASDLLYVGRATTRKLYNHGIETIGQLANTDPELLQAWFGKVGMILYWFANGLDNSPVMAVGDETIIKSIGNSTTTPRDLMNELDAKIVFYMLAESVAERMRDHGFLARTVQISVRDNGLFWYQKQMKLDEPTCLASELCETAMELLRLSYRWQNPLRSIGIRGCDLIPATTPKQLKLFEDEAEREKLEQLERAVDDIRRRFGHYAIYRAVVEFDPTLKHINPKEDHTIHPIGYFKAM</sequence>